<gene>
    <name evidence="2" type="ORF">J2S03_002650</name>
</gene>
<feature type="transmembrane region" description="Helical" evidence="1">
    <location>
        <begin position="7"/>
        <end position="28"/>
    </location>
</feature>
<protein>
    <recommendedName>
        <fullName evidence="4">Sporulation protein YjcZ</fullName>
    </recommendedName>
</protein>
<evidence type="ECO:0000256" key="1">
    <source>
        <dbReference type="SAM" id="Phobius"/>
    </source>
</evidence>
<keyword evidence="1" id="KW-0812">Transmembrane</keyword>
<dbReference type="EMBL" id="JAUSTP010000024">
    <property type="protein sequence ID" value="MDQ0190783.1"/>
    <property type="molecule type" value="Genomic_DNA"/>
</dbReference>
<keyword evidence="1" id="KW-1133">Transmembrane helix</keyword>
<comment type="caution">
    <text evidence="2">The sequence shown here is derived from an EMBL/GenBank/DDBJ whole genome shotgun (WGS) entry which is preliminary data.</text>
</comment>
<reference evidence="2 3" key="1">
    <citation type="submission" date="2023-07" db="EMBL/GenBank/DDBJ databases">
        <title>Genomic Encyclopedia of Type Strains, Phase IV (KMG-IV): sequencing the most valuable type-strain genomes for metagenomic binning, comparative biology and taxonomic classification.</title>
        <authorList>
            <person name="Goeker M."/>
        </authorList>
    </citation>
    <scope>NUCLEOTIDE SEQUENCE [LARGE SCALE GENOMIC DNA]</scope>
    <source>
        <strain evidence="2 3">DSM 4006</strain>
    </source>
</reference>
<dbReference type="Proteomes" id="UP001232973">
    <property type="component" value="Unassembled WGS sequence"/>
</dbReference>
<keyword evidence="3" id="KW-1185">Reference proteome</keyword>
<evidence type="ECO:0000313" key="2">
    <source>
        <dbReference type="EMBL" id="MDQ0190783.1"/>
    </source>
</evidence>
<organism evidence="2 3">
    <name type="scientific">Alicyclobacillus cycloheptanicus</name>
    <dbReference type="NCBI Taxonomy" id="1457"/>
    <lineage>
        <taxon>Bacteria</taxon>
        <taxon>Bacillati</taxon>
        <taxon>Bacillota</taxon>
        <taxon>Bacilli</taxon>
        <taxon>Bacillales</taxon>
        <taxon>Alicyclobacillaceae</taxon>
        <taxon>Alicyclobacillus</taxon>
    </lineage>
</organism>
<evidence type="ECO:0000313" key="3">
    <source>
        <dbReference type="Proteomes" id="UP001232973"/>
    </source>
</evidence>
<evidence type="ECO:0008006" key="4">
    <source>
        <dbReference type="Google" id="ProtNLM"/>
    </source>
</evidence>
<name>A0ABT9XKI0_9BACL</name>
<keyword evidence="1" id="KW-0472">Membrane</keyword>
<sequence length="36" mass="4032">MPATFGVFTRWVVVFLIIYVLMILLMPYPGASGDGR</sequence>
<accession>A0ABT9XKI0</accession>
<proteinExistence type="predicted"/>